<dbReference type="InterPro" id="IPR029072">
    <property type="entry name" value="YebC-like"/>
</dbReference>
<dbReference type="GO" id="GO:0005829">
    <property type="term" value="C:cytosol"/>
    <property type="evidence" value="ECO:0007669"/>
    <property type="project" value="TreeGrafter"/>
</dbReference>
<dbReference type="InterPro" id="IPR017856">
    <property type="entry name" value="Integrase-like_N"/>
</dbReference>
<dbReference type="InterPro" id="IPR026564">
    <property type="entry name" value="Transcrip_reg_TACO1-like_dom3"/>
</dbReference>
<dbReference type="Gene3D" id="1.10.10.200">
    <property type="match status" value="1"/>
</dbReference>
<accession>A0A6L9MHM3</accession>
<organism evidence="9 10">
    <name type="scientific">Aurantimonas aggregata</name>
    <dbReference type="NCBI Taxonomy" id="2047720"/>
    <lineage>
        <taxon>Bacteria</taxon>
        <taxon>Pseudomonadati</taxon>
        <taxon>Pseudomonadota</taxon>
        <taxon>Alphaproteobacteria</taxon>
        <taxon>Hyphomicrobiales</taxon>
        <taxon>Aurantimonadaceae</taxon>
        <taxon>Aurantimonas</taxon>
    </lineage>
</organism>
<dbReference type="Gene3D" id="3.30.70.980">
    <property type="match status" value="2"/>
</dbReference>
<evidence type="ECO:0000313" key="9">
    <source>
        <dbReference type="EMBL" id="NDV87198.1"/>
    </source>
</evidence>
<dbReference type="AlphaFoldDB" id="A0A6L9MHM3"/>
<keyword evidence="10" id="KW-1185">Reference proteome</keyword>
<keyword evidence="2 6" id="KW-0963">Cytoplasm</keyword>
<protein>
    <recommendedName>
        <fullName evidence="6">Probable transcriptional regulatory protein GTW51_10845</fullName>
    </recommendedName>
</protein>
<dbReference type="Pfam" id="PF20772">
    <property type="entry name" value="TACO1_YebC_N"/>
    <property type="match status" value="1"/>
</dbReference>
<dbReference type="SUPFAM" id="SSF75625">
    <property type="entry name" value="YebC-like"/>
    <property type="match status" value="1"/>
</dbReference>
<dbReference type="GO" id="GO:0006355">
    <property type="term" value="P:regulation of DNA-templated transcription"/>
    <property type="evidence" value="ECO:0007669"/>
    <property type="project" value="UniProtKB-UniRule"/>
</dbReference>
<proteinExistence type="inferred from homology"/>
<dbReference type="RefSeq" id="WP_163043936.1">
    <property type="nucleotide sequence ID" value="NZ_JAAAMJ010000006.1"/>
</dbReference>
<evidence type="ECO:0000256" key="2">
    <source>
        <dbReference type="ARBA" id="ARBA00022490"/>
    </source>
</evidence>
<dbReference type="NCBIfam" id="NF009044">
    <property type="entry name" value="PRK12378.1"/>
    <property type="match status" value="1"/>
</dbReference>
<evidence type="ECO:0000259" key="8">
    <source>
        <dbReference type="Pfam" id="PF20772"/>
    </source>
</evidence>
<dbReference type="InterPro" id="IPR049083">
    <property type="entry name" value="TACO1_YebC_N"/>
</dbReference>
<evidence type="ECO:0000256" key="6">
    <source>
        <dbReference type="HAMAP-Rule" id="MF_00693"/>
    </source>
</evidence>
<dbReference type="NCBIfam" id="TIGR01033">
    <property type="entry name" value="YebC/PmpR family DNA-binding transcriptional regulator"/>
    <property type="match status" value="1"/>
</dbReference>
<comment type="subcellular location">
    <subcellularLocation>
        <location evidence="6">Cytoplasm</location>
    </subcellularLocation>
</comment>
<dbReference type="Pfam" id="PF01709">
    <property type="entry name" value="Transcrip_reg"/>
    <property type="match status" value="1"/>
</dbReference>
<dbReference type="InterPro" id="IPR002876">
    <property type="entry name" value="Transcrip_reg_TACO1-like"/>
</dbReference>
<dbReference type="FunFam" id="1.10.10.200:FF:000002">
    <property type="entry name" value="Probable transcriptional regulatory protein CLM62_37755"/>
    <property type="match status" value="1"/>
</dbReference>
<evidence type="ECO:0000256" key="1">
    <source>
        <dbReference type="ARBA" id="ARBA00008724"/>
    </source>
</evidence>
<dbReference type="PANTHER" id="PTHR12532:SF6">
    <property type="entry name" value="TRANSCRIPTIONAL REGULATORY PROTEIN YEBC-RELATED"/>
    <property type="match status" value="1"/>
</dbReference>
<name>A0A6L9MHM3_9HYPH</name>
<evidence type="ECO:0000256" key="5">
    <source>
        <dbReference type="ARBA" id="ARBA00023163"/>
    </source>
</evidence>
<sequence length="249" mass="26743">MAGHSQFKNIMHRKGRQDAVRSKLFSKLAREITVAAKSGLPDPDMNPRLRLAINNAKAQSMPKDNIERAVKKAAGGDAETYEEIRYEGYGPGGVAVIVEALTDNRNRTASNVRSYFTKSGGAMGETGSVAFMFDKVGEIVYPAAAGSVDKVMEAAIEAGADDVVSDENGHTIITAFEDLNDVSGALEKLLGEAESVRTIWRPQTGTPVDEDKAISVMKLIANLDDDDDVQNVYANFEVDDAVMAKLSAA</sequence>
<evidence type="ECO:0000259" key="7">
    <source>
        <dbReference type="Pfam" id="PF01709"/>
    </source>
</evidence>
<evidence type="ECO:0000313" key="10">
    <source>
        <dbReference type="Proteomes" id="UP000476332"/>
    </source>
</evidence>
<comment type="similarity">
    <text evidence="1 6">Belongs to the TACO1 family.</text>
</comment>
<keyword evidence="3 6" id="KW-0805">Transcription regulation</keyword>
<dbReference type="HAMAP" id="MF_00693">
    <property type="entry name" value="Transcrip_reg_TACO1"/>
    <property type="match status" value="1"/>
</dbReference>
<evidence type="ECO:0000256" key="3">
    <source>
        <dbReference type="ARBA" id="ARBA00023015"/>
    </source>
</evidence>
<feature type="domain" description="TACO1/YebC-like second and third" evidence="7">
    <location>
        <begin position="81"/>
        <end position="236"/>
    </location>
</feature>
<gene>
    <name evidence="9" type="ORF">GTW51_10845</name>
</gene>
<dbReference type="InterPro" id="IPR048300">
    <property type="entry name" value="TACO1_YebC-like_2nd/3rd_dom"/>
</dbReference>
<evidence type="ECO:0000256" key="4">
    <source>
        <dbReference type="ARBA" id="ARBA00023125"/>
    </source>
</evidence>
<reference evidence="9 10" key="1">
    <citation type="submission" date="2020-01" db="EMBL/GenBank/DDBJ databases">
        <title>Genomes of bacteria type strains.</title>
        <authorList>
            <person name="Chen J."/>
            <person name="Zhu S."/>
            <person name="Chen J."/>
        </authorList>
    </citation>
    <scope>NUCLEOTIDE SEQUENCE [LARGE SCALE GENOMIC DNA]</scope>
    <source>
        <strain evidence="9 10">KCTC 52919</strain>
    </source>
</reference>
<dbReference type="NCBIfam" id="NF001030">
    <property type="entry name" value="PRK00110.1"/>
    <property type="match status" value="1"/>
</dbReference>
<dbReference type="Proteomes" id="UP000476332">
    <property type="component" value="Unassembled WGS sequence"/>
</dbReference>
<dbReference type="GO" id="GO:0003677">
    <property type="term" value="F:DNA binding"/>
    <property type="evidence" value="ECO:0007669"/>
    <property type="project" value="UniProtKB-UniRule"/>
</dbReference>
<keyword evidence="5 6" id="KW-0804">Transcription</keyword>
<feature type="domain" description="TACO1/YebC-like N-terminal" evidence="8">
    <location>
        <begin position="5"/>
        <end position="75"/>
    </location>
</feature>
<dbReference type="PANTHER" id="PTHR12532">
    <property type="entry name" value="TRANSLATIONAL ACTIVATOR OF CYTOCHROME C OXIDASE 1"/>
    <property type="match status" value="1"/>
</dbReference>
<keyword evidence="4 6" id="KW-0238">DNA-binding</keyword>
<comment type="caution">
    <text evidence="9">The sequence shown here is derived from an EMBL/GenBank/DDBJ whole genome shotgun (WGS) entry which is preliminary data.</text>
</comment>
<dbReference type="EMBL" id="JAAAMJ010000006">
    <property type="protein sequence ID" value="NDV87198.1"/>
    <property type="molecule type" value="Genomic_DNA"/>
</dbReference>